<evidence type="ECO:0000259" key="1">
    <source>
        <dbReference type="Pfam" id="PF01883"/>
    </source>
</evidence>
<dbReference type="Pfam" id="PF01883">
    <property type="entry name" value="FeS_assembly_P"/>
    <property type="match status" value="1"/>
</dbReference>
<dbReference type="RefSeq" id="WP_146690644.1">
    <property type="nucleotide sequence ID" value="NZ_LT629750.1"/>
</dbReference>
<dbReference type="InterPro" id="IPR052339">
    <property type="entry name" value="Fe-S_Maturation_MIP18"/>
</dbReference>
<dbReference type="EMBL" id="LT629750">
    <property type="protein sequence ID" value="SDT57107.1"/>
    <property type="molecule type" value="Genomic_DNA"/>
</dbReference>
<dbReference type="PANTHER" id="PTHR42831">
    <property type="entry name" value="FE-S PROTEIN MATURATION AUXILIARY FACTOR YITW"/>
    <property type="match status" value="1"/>
</dbReference>
<keyword evidence="3" id="KW-1185">Reference proteome</keyword>
<gene>
    <name evidence="2" type="ORF">SAMN05444158_7134</name>
</gene>
<dbReference type="PANTHER" id="PTHR42831:SF1">
    <property type="entry name" value="FE-S PROTEIN MATURATION AUXILIARY FACTOR YITW"/>
    <property type="match status" value="1"/>
</dbReference>
<reference evidence="3" key="1">
    <citation type="submission" date="2016-10" db="EMBL/GenBank/DDBJ databases">
        <authorList>
            <person name="Varghese N."/>
            <person name="Submissions S."/>
        </authorList>
    </citation>
    <scope>NUCLEOTIDE SEQUENCE [LARGE SCALE GENOMIC DNA]</scope>
    <source>
        <strain evidence="3">GAS369</strain>
    </source>
</reference>
<name>A0A1H2BGA2_9BRAD</name>
<dbReference type="Proteomes" id="UP000243904">
    <property type="component" value="Chromosome I"/>
</dbReference>
<accession>A0A1H2BGA2</accession>
<dbReference type="InterPro" id="IPR002744">
    <property type="entry name" value="MIP18-like"/>
</dbReference>
<proteinExistence type="predicted"/>
<dbReference type="AlphaFoldDB" id="A0A1H2BGA2"/>
<protein>
    <submittedName>
        <fullName evidence="2">Metal-sulfur cluster biosynthetic enzyme</fullName>
    </submittedName>
</protein>
<sequence length="105" mass="11621">MNTQLAERIRDALRVVIDPELGYNVVDLGFIYDIVVEDGGIVRIRMTTTTPGCPATSYLKEAVANGAWSLPDVEFVDVELTFVPKWSPDMMSLEARTELGFATPN</sequence>
<organism evidence="2 3">
    <name type="scientific">Bradyrhizobium canariense</name>
    <dbReference type="NCBI Taxonomy" id="255045"/>
    <lineage>
        <taxon>Bacteria</taxon>
        <taxon>Pseudomonadati</taxon>
        <taxon>Pseudomonadota</taxon>
        <taxon>Alphaproteobacteria</taxon>
        <taxon>Hyphomicrobiales</taxon>
        <taxon>Nitrobacteraceae</taxon>
        <taxon>Bradyrhizobium</taxon>
    </lineage>
</organism>
<evidence type="ECO:0000313" key="2">
    <source>
        <dbReference type="EMBL" id="SDT57107.1"/>
    </source>
</evidence>
<evidence type="ECO:0000313" key="3">
    <source>
        <dbReference type="Proteomes" id="UP000243904"/>
    </source>
</evidence>
<dbReference type="SUPFAM" id="SSF117916">
    <property type="entry name" value="Fe-S cluster assembly (FSCA) domain-like"/>
    <property type="match status" value="1"/>
</dbReference>
<feature type="domain" description="MIP18 family-like" evidence="1">
    <location>
        <begin position="7"/>
        <end position="78"/>
    </location>
</feature>
<dbReference type="Gene3D" id="3.30.300.130">
    <property type="entry name" value="Fe-S cluster assembly (FSCA)"/>
    <property type="match status" value="1"/>
</dbReference>
<dbReference type="InterPro" id="IPR034904">
    <property type="entry name" value="FSCA_dom_sf"/>
</dbReference>